<dbReference type="Proteomes" id="UP000195772">
    <property type="component" value="Unassembled WGS sequence"/>
</dbReference>
<organism evidence="3 4">
    <name type="scientific">Alistipes onderdonkii</name>
    <dbReference type="NCBI Taxonomy" id="328813"/>
    <lineage>
        <taxon>Bacteria</taxon>
        <taxon>Pseudomonadati</taxon>
        <taxon>Bacteroidota</taxon>
        <taxon>Bacteroidia</taxon>
        <taxon>Bacteroidales</taxon>
        <taxon>Rikenellaceae</taxon>
        <taxon>Alistipes</taxon>
    </lineage>
</organism>
<protein>
    <recommendedName>
        <fullName evidence="2">Lipocalin-like domain-containing protein</fullName>
    </recommendedName>
</protein>
<feature type="signal peptide" evidence="1">
    <location>
        <begin position="1"/>
        <end position="20"/>
    </location>
</feature>
<dbReference type="OrthoDB" id="199694at2"/>
<evidence type="ECO:0000313" key="4">
    <source>
        <dbReference type="Proteomes" id="UP000195772"/>
    </source>
</evidence>
<evidence type="ECO:0000259" key="2">
    <source>
        <dbReference type="Pfam" id="PF12702"/>
    </source>
</evidence>
<feature type="domain" description="Lipocalin-like" evidence="2">
    <location>
        <begin position="94"/>
        <end position="185"/>
    </location>
</feature>
<sequence>MKRMKIMVAAIALSGLAACSDNTPKSFTGTITDASMNTVTVENAEGTFTFSTMDADKSEANGLLLGAPVTVNYSGKLEEGAAASKVATDPTYAEAVGNWTMPDPIDPDGVMGIRIMVEGEAQSINMATLRYASWELQGEAGKILLKGVSEGSGSPIEFTETATIAKDADGIYTLTIEGNGAVYTKANE</sequence>
<dbReference type="AlphaFoldDB" id="A0A1Y3QX16"/>
<name>A0A1Y3QX16_9BACT</name>
<dbReference type="Gene3D" id="2.40.128.280">
    <property type="match status" value="1"/>
</dbReference>
<dbReference type="eggNOG" id="ENOG50334JY">
    <property type="taxonomic scope" value="Bacteria"/>
</dbReference>
<evidence type="ECO:0000313" key="3">
    <source>
        <dbReference type="EMBL" id="OUN04232.1"/>
    </source>
</evidence>
<evidence type="ECO:0000256" key="1">
    <source>
        <dbReference type="SAM" id="SignalP"/>
    </source>
</evidence>
<dbReference type="PROSITE" id="PS51257">
    <property type="entry name" value="PROKAR_LIPOPROTEIN"/>
    <property type="match status" value="1"/>
</dbReference>
<dbReference type="RefSeq" id="WP_087401163.1">
    <property type="nucleotide sequence ID" value="NZ_NFHB01000002.1"/>
</dbReference>
<comment type="caution">
    <text evidence="3">The sequence shown here is derived from an EMBL/GenBank/DDBJ whole genome shotgun (WGS) entry which is preliminary data.</text>
</comment>
<dbReference type="Pfam" id="PF12702">
    <property type="entry name" value="Lipocalin_3"/>
    <property type="match status" value="1"/>
</dbReference>
<dbReference type="EMBL" id="NFHB01000002">
    <property type="protein sequence ID" value="OUN04232.1"/>
    <property type="molecule type" value="Genomic_DNA"/>
</dbReference>
<feature type="chain" id="PRO_5012915159" description="Lipocalin-like domain-containing protein" evidence="1">
    <location>
        <begin position="21"/>
        <end position="188"/>
    </location>
</feature>
<dbReference type="InterPro" id="IPR024311">
    <property type="entry name" value="Lipocalin-like"/>
</dbReference>
<reference evidence="4" key="1">
    <citation type="submission" date="2017-04" db="EMBL/GenBank/DDBJ databases">
        <title>Function of individual gut microbiota members based on whole genome sequencing of pure cultures obtained from chicken caecum.</title>
        <authorList>
            <person name="Medvecky M."/>
            <person name="Cejkova D."/>
            <person name="Polansky O."/>
            <person name="Karasova D."/>
            <person name="Kubasova T."/>
            <person name="Cizek A."/>
            <person name="Rychlik I."/>
        </authorList>
    </citation>
    <scope>NUCLEOTIDE SEQUENCE [LARGE SCALE GENOMIC DNA]</scope>
    <source>
        <strain evidence="4">An90</strain>
    </source>
</reference>
<proteinExistence type="predicted"/>
<keyword evidence="1" id="KW-0732">Signal</keyword>
<accession>A0A1Y3QX16</accession>
<gene>
    <name evidence="3" type="ORF">B5G41_02650</name>
</gene>